<gene>
    <name evidence="1" type="ORF">MM415A01366_0008</name>
    <name evidence="2" type="ORF">TM448B02607_0014</name>
</gene>
<proteinExistence type="predicted"/>
<accession>A0A6M3XZ57</accession>
<dbReference type="EMBL" id="MT142262">
    <property type="protein sequence ID" value="QJA77068.1"/>
    <property type="molecule type" value="Genomic_DNA"/>
</dbReference>
<evidence type="ECO:0000313" key="1">
    <source>
        <dbReference type="EMBL" id="QJA77068.1"/>
    </source>
</evidence>
<dbReference type="AlphaFoldDB" id="A0A6M3XZ57"/>
<dbReference type="EMBL" id="MT144930">
    <property type="protein sequence ID" value="QJI01536.1"/>
    <property type="molecule type" value="Genomic_DNA"/>
</dbReference>
<organism evidence="2">
    <name type="scientific">viral metagenome</name>
    <dbReference type="NCBI Taxonomy" id="1070528"/>
    <lineage>
        <taxon>unclassified sequences</taxon>
        <taxon>metagenomes</taxon>
        <taxon>organismal metagenomes</taxon>
    </lineage>
</organism>
<evidence type="ECO:0000313" key="2">
    <source>
        <dbReference type="EMBL" id="QJI01536.1"/>
    </source>
</evidence>
<protein>
    <submittedName>
        <fullName evidence="2">Uncharacterized protein</fullName>
    </submittedName>
</protein>
<name>A0A6M3XZ57_9ZZZZ</name>
<sequence length="62" mass="7418">MITDKERIDFLQRLTDRRHYTGKVILRESSNGRGWRLHETSTYGAVRSVRDAIDEELRKEKK</sequence>
<reference evidence="2" key="1">
    <citation type="submission" date="2020-03" db="EMBL/GenBank/DDBJ databases">
        <title>The deep terrestrial virosphere.</title>
        <authorList>
            <person name="Holmfeldt K."/>
            <person name="Nilsson E."/>
            <person name="Simone D."/>
            <person name="Lopez-Fernandez M."/>
            <person name="Wu X."/>
            <person name="de Brujin I."/>
            <person name="Lundin D."/>
            <person name="Andersson A."/>
            <person name="Bertilsson S."/>
            <person name="Dopson M."/>
        </authorList>
    </citation>
    <scope>NUCLEOTIDE SEQUENCE</scope>
    <source>
        <strain evidence="1">MM415A01366</strain>
        <strain evidence="2">TM448B02607</strain>
    </source>
</reference>